<dbReference type="AlphaFoldDB" id="A0A485KAL8"/>
<keyword evidence="3" id="KW-1185">Reference proteome</keyword>
<gene>
    <name evidence="2" type="primary">Aste57867_2682</name>
    <name evidence="1" type="ORF">As57867_002675</name>
    <name evidence="2" type="ORF">ASTE57867_2682</name>
</gene>
<accession>A0A485KAL8</accession>
<evidence type="ECO:0000313" key="2">
    <source>
        <dbReference type="EMBL" id="VFT79876.1"/>
    </source>
</evidence>
<dbReference type="OrthoDB" id="69714at2759"/>
<dbReference type="Proteomes" id="UP000332933">
    <property type="component" value="Unassembled WGS sequence"/>
</dbReference>
<evidence type="ECO:0000313" key="1">
    <source>
        <dbReference type="EMBL" id="KAF0716752.1"/>
    </source>
</evidence>
<dbReference type="EMBL" id="VJMH01000355">
    <property type="protein sequence ID" value="KAF0716752.1"/>
    <property type="molecule type" value="Genomic_DNA"/>
</dbReference>
<name>A0A485KAL8_9STRA</name>
<organism evidence="2 3">
    <name type="scientific">Aphanomyces stellatus</name>
    <dbReference type="NCBI Taxonomy" id="120398"/>
    <lineage>
        <taxon>Eukaryota</taxon>
        <taxon>Sar</taxon>
        <taxon>Stramenopiles</taxon>
        <taxon>Oomycota</taxon>
        <taxon>Saprolegniomycetes</taxon>
        <taxon>Saprolegniales</taxon>
        <taxon>Verrucalvaceae</taxon>
        <taxon>Aphanomyces</taxon>
    </lineage>
</organism>
<protein>
    <submittedName>
        <fullName evidence="2">Aste57867_2682 protein</fullName>
    </submittedName>
</protein>
<proteinExistence type="predicted"/>
<dbReference type="EMBL" id="CAADRA010000355">
    <property type="protein sequence ID" value="VFT79876.1"/>
    <property type="molecule type" value="Genomic_DNA"/>
</dbReference>
<evidence type="ECO:0000313" key="3">
    <source>
        <dbReference type="Proteomes" id="UP000332933"/>
    </source>
</evidence>
<sequence>MMSLAGKKNAAVFDSFVLDFMQLNHNPVEEELQLQCKTERLLDRWHGLVLKKGNSHEDDVDAVEDRIQRNIHRHKKTLAWLSTMERHMQHDAIAYADADLTVTAQPKRVDPTLVGESERILNQIDALLNERREWEASFAVDMALTAAPSLSIA</sequence>
<reference evidence="2 3" key="1">
    <citation type="submission" date="2019-03" db="EMBL/GenBank/DDBJ databases">
        <authorList>
            <person name="Gaulin E."/>
            <person name="Dumas B."/>
        </authorList>
    </citation>
    <scope>NUCLEOTIDE SEQUENCE [LARGE SCALE GENOMIC DNA]</scope>
    <source>
        <strain evidence="2">CBS 568.67</strain>
    </source>
</reference>
<reference evidence="1" key="2">
    <citation type="submission" date="2019-06" db="EMBL/GenBank/DDBJ databases">
        <title>Genomics analysis of Aphanomyces spp. identifies a new class of oomycete effector associated with host adaptation.</title>
        <authorList>
            <person name="Gaulin E."/>
        </authorList>
    </citation>
    <scope>NUCLEOTIDE SEQUENCE</scope>
    <source>
        <strain evidence="1">CBS 578.67</strain>
    </source>
</reference>